<dbReference type="InterPro" id="IPR008601">
    <property type="entry name" value="Dicty_CAD"/>
</dbReference>
<gene>
    <name evidence="2" type="ORF">CYY_006192</name>
</gene>
<dbReference type="AlphaFoldDB" id="A0A8J4PQX2"/>
<dbReference type="EMBL" id="AJWJ01000275">
    <property type="protein sequence ID" value="KAF2072483.1"/>
    <property type="molecule type" value="Genomic_DNA"/>
</dbReference>
<feature type="non-terminal residue" evidence="2">
    <location>
        <position position="1"/>
    </location>
</feature>
<proteinExistence type="inferred from homology"/>
<comment type="caution">
    <text evidence="2">The sequence shown here is derived from an EMBL/GenBank/DDBJ whole genome shotgun (WGS) entry which is preliminary data.</text>
</comment>
<dbReference type="Pfam" id="PF05720">
    <property type="entry name" value="Dicty_CAD"/>
    <property type="match status" value="1"/>
</dbReference>
<dbReference type="GO" id="GO:0007155">
    <property type="term" value="P:cell adhesion"/>
    <property type="evidence" value="ECO:0007669"/>
    <property type="project" value="InterPro"/>
</dbReference>
<sequence>MSQQGFPISVSIDSNGKHTIKGNGCVLPIPKVFPNPCFLMICGPAKFEGDSEVWKGRKEVKNVILEYKGKSYRLGDCRYDAINEDFNEDGINDYRINLWPKTPVQDIPYY</sequence>
<organism evidence="2 3">
    <name type="scientific">Polysphondylium violaceum</name>
    <dbReference type="NCBI Taxonomy" id="133409"/>
    <lineage>
        <taxon>Eukaryota</taxon>
        <taxon>Amoebozoa</taxon>
        <taxon>Evosea</taxon>
        <taxon>Eumycetozoa</taxon>
        <taxon>Dictyostelia</taxon>
        <taxon>Dictyosteliales</taxon>
        <taxon>Dictyosteliaceae</taxon>
        <taxon>Polysphondylium</taxon>
    </lineage>
</organism>
<name>A0A8J4PQX2_9MYCE</name>
<protein>
    <submittedName>
        <fullName evidence="2">Uncharacterized protein</fullName>
    </submittedName>
</protein>
<reference evidence="2" key="1">
    <citation type="submission" date="2020-01" db="EMBL/GenBank/DDBJ databases">
        <title>Development of genomics and gene disruption for Polysphondylium violaceum indicates a role for the polyketide synthase stlB in stalk morphogenesis.</title>
        <authorList>
            <person name="Narita B."/>
            <person name="Kawabe Y."/>
            <person name="Kin K."/>
            <person name="Saito T."/>
            <person name="Gibbs R."/>
            <person name="Kuspa A."/>
            <person name="Muzny D."/>
            <person name="Queller D."/>
            <person name="Richards S."/>
            <person name="Strassman J."/>
            <person name="Sucgang R."/>
            <person name="Worley K."/>
            <person name="Schaap P."/>
        </authorList>
    </citation>
    <scope>NUCLEOTIDE SEQUENCE</scope>
    <source>
        <strain evidence="2">QSvi11</strain>
    </source>
</reference>
<evidence type="ECO:0000313" key="3">
    <source>
        <dbReference type="Proteomes" id="UP000695562"/>
    </source>
</evidence>
<dbReference type="Proteomes" id="UP000695562">
    <property type="component" value="Unassembled WGS sequence"/>
</dbReference>
<comment type="similarity">
    <text evidence="1">Belongs to the csb family.</text>
</comment>
<evidence type="ECO:0000256" key="1">
    <source>
        <dbReference type="ARBA" id="ARBA00009822"/>
    </source>
</evidence>
<keyword evidence="3" id="KW-1185">Reference proteome</keyword>
<evidence type="ECO:0000313" key="2">
    <source>
        <dbReference type="EMBL" id="KAF2072483.1"/>
    </source>
</evidence>
<accession>A0A8J4PQX2</accession>